<reference evidence="2" key="1">
    <citation type="submission" date="2011-02" db="EMBL/GenBank/DDBJ databases">
        <title>The complete genome of Planctomyces brasiliensis DSM 5305.</title>
        <authorList>
            <person name="Lucas S."/>
            <person name="Copeland A."/>
            <person name="Lapidus A."/>
            <person name="Bruce D."/>
            <person name="Goodwin L."/>
            <person name="Pitluck S."/>
            <person name="Kyrpides N."/>
            <person name="Mavromatis K."/>
            <person name="Pagani I."/>
            <person name="Ivanova N."/>
            <person name="Ovchinnikova G."/>
            <person name="Lu M."/>
            <person name="Detter J.C."/>
            <person name="Han C."/>
            <person name="Land M."/>
            <person name="Hauser L."/>
            <person name="Markowitz V."/>
            <person name="Cheng J.-F."/>
            <person name="Hugenholtz P."/>
            <person name="Woyke T."/>
            <person name="Wu D."/>
            <person name="Tindall B."/>
            <person name="Pomrenke H.G."/>
            <person name="Brambilla E."/>
            <person name="Klenk H.-P."/>
            <person name="Eisen J.A."/>
        </authorList>
    </citation>
    <scope>NUCLEOTIDE SEQUENCE [LARGE SCALE GENOMIC DNA]</scope>
    <source>
        <strain evidence="2">ATCC 49424 / DSM 5305 / JCM 21570 / NBRC 103401 / IFAM 1448</strain>
    </source>
</reference>
<dbReference type="STRING" id="756272.Plabr_1608"/>
<dbReference type="AlphaFoldDB" id="F0SSE8"/>
<organism evidence="1 2">
    <name type="scientific">Rubinisphaera brasiliensis (strain ATCC 49424 / DSM 5305 / JCM 21570 / IAM 15109 / NBRC 103401 / IFAM 1448)</name>
    <name type="common">Planctomyces brasiliensis</name>
    <dbReference type="NCBI Taxonomy" id="756272"/>
    <lineage>
        <taxon>Bacteria</taxon>
        <taxon>Pseudomonadati</taxon>
        <taxon>Planctomycetota</taxon>
        <taxon>Planctomycetia</taxon>
        <taxon>Planctomycetales</taxon>
        <taxon>Planctomycetaceae</taxon>
        <taxon>Rubinisphaera</taxon>
    </lineage>
</organism>
<dbReference type="Proteomes" id="UP000006860">
    <property type="component" value="Chromosome"/>
</dbReference>
<evidence type="ECO:0000313" key="1">
    <source>
        <dbReference type="EMBL" id="ADY59219.1"/>
    </source>
</evidence>
<dbReference type="OrthoDB" id="281807at2"/>
<sequence length="237" mass="25149">MSRRFGKLDRRIARRSIAVLVLIGLCALQVPLSLPVPATSSGKDRSAPFPCQDRPCGCSSAARCWNDCCCFTNQQKLDWAAANNVKPPEFVIAAAEKEKAEAEKQEAVASCCQKQPVSVPACCQSEKTAAPNAACCQAEQPVSVAKNVKPAACCETKSTGASAKNTDDESSIVIGWFAQKCQGKGGPIWSSMPWADGLTERPSLPTPTRNAWAQPVSCCITGRVADPPEPPPRLAAC</sequence>
<accession>F0SSE8</accession>
<keyword evidence="2" id="KW-1185">Reference proteome</keyword>
<dbReference type="EMBL" id="CP002546">
    <property type="protein sequence ID" value="ADY59219.1"/>
    <property type="molecule type" value="Genomic_DNA"/>
</dbReference>
<proteinExistence type="predicted"/>
<dbReference type="RefSeq" id="WP_013627946.1">
    <property type="nucleotide sequence ID" value="NC_015174.1"/>
</dbReference>
<evidence type="ECO:0000313" key="2">
    <source>
        <dbReference type="Proteomes" id="UP000006860"/>
    </source>
</evidence>
<dbReference type="KEGG" id="pbs:Plabr_1608"/>
<gene>
    <name evidence="1" type="ordered locus">Plabr_1608</name>
</gene>
<protein>
    <submittedName>
        <fullName evidence="1">Uncharacterized protein</fullName>
    </submittedName>
</protein>
<dbReference type="eggNOG" id="ENOG5033MVC">
    <property type="taxonomic scope" value="Bacteria"/>
</dbReference>
<dbReference type="HOGENOM" id="CLU_1347882_0_0_0"/>
<name>F0SSE8_RUBBR</name>